<protein>
    <recommendedName>
        <fullName evidence="5">Pentacotripeptide-repeat region of PRORP domain-containing protein</fullName>
    </recommendedName>
</protein>
<proteinExistence type="predicted"/>
<dbReference type="NCBIfam" id="TIGR00756">
    <property type="entry name" value="PPR"/>
    <property type="match status" value="2"/>
</dbReference>
<feature type="non-terminal residue" evidence="3">
    <location>
        <position position="1"/>
    </location>
</feature>
<dbReference type="InterPro" id="IPR002885">
    <property type="entry name" value="PPR_rpt"/>
</dbReference>
<gene>
    <name evidence="3" type="ORF">SELMODRAFT_100719</name>
</gene>
<organism evidence="4">
    <name type="scientific">Selaginella moellendorffii</name>
    <name type="common">Spikemoss</name>
    <dbReference type="NCBI Taxonomy" id="88036"/>
    <lineage>
        <taxon>Eukaryota</taxon>
        <taxon>Viridiplantae</taxon>
        <taxon>Streptophyta</taxon>
        <taxon>Embryophyta</taxon>
        <taxon>Tracheophyta</taxon>
        <taxon>Lycopodiopsida</taxon>
        <taxon>Selaginellales</taxon>
        <taxon>Selaginellaceae</taxon>
        <taxon>Selaginella</taxon>
    </lineage>
</organism>
<evidence type="ECO:0000313" key="3">
    <source>
        <dbReference type="EMBL" id="EFJ25008.1"/>
    </source>
</evidence>
<dbReference type="InParanoid" id="D8RS60"/>
<evidence type="ECO:0000313" key="4">
    <source>
        <dbReference type="Proteomes" id="UP000001514"/>
    </source>
</evidence>
<dbReference type="PROSITE" id="PS51375">
    <property type="entry name" value="PPR"/>
    <property type="match status" value="1"/>
</dbReference>
<dbReference type="PANTHER" id="PTHR47926">
    <property type="entry name" value="PENTATRICOPEPTIDE REPEAT-CONTAINING PROTEIN"/>
    <property type="match status" value="1"/>
</dbReference>
<evidence type="ECO:0000256" key="1">
    <source>
        <dbReference type="ARBA" id="ARBA00022737"/>
    </source>
</evidence>
<dbReference type="KEGG" id="smo:SELMODRAFT_100719"/>
<dbReference type="Gramene" id="EFJ25008">
    <property type="protein sequence ID" value="EFJ25008"/>
    <property type="gene ID" value="SELMODRAFT_100719"/>
</dbReference>
<dbReference type="GO" id="GO:0003723">
    <property type="term" value="F:RNA binding"/>
    <property type="evidence" value="ECO:0007669"/>
    <property type="project" value="InterPro"/>
</dbReference>
<dbReference type="PANTHER" id="PTHR47926:SF533">
    <property type="entry name" value="DYW DOMAIN-CONTAINING PROTEIN"/>
    <property type="match status" value="1"/>
</dbReference>
<dbReference type="Gene3D" id="1.25.40.10">
    <property type="entry name" value="Tetratricopeptide repeat domain"/>
    <property type="match status" value="2"/>
</dbReference>
<dbReference type="Pfam" id="PF01535">
    <property type="entry name" value="PPR"/>
    <property type="match status" value="4"/>
</dbReference>
<evidence type="ECO:0000256" key="2">
    <source>
        <dbReference type="PROSITE-ProRule" id="PRU00708"/>
    </source>
</evidence>
<dbReference type="HOGENOM" id="CLU_002706_5_1_1"/>
<dbReference type="EMBL" id="GL377588">
    <property type="protein sequence ID" value="EFJ25008.1"/>
    <property type="molecule type" value="Genomic_DNA"/>
</dbReference>
<dbReference type="InterPro" id="IPR046960">
    <property type="entry name" value="PPR_At4g14850-like_plant"/>
</dbReference>
<dbReference type="AlphaFoldDB" id="D8RS60"/>
<keyword evidence="1" id="KW-0677">Repeat</keyword>
<accession>D8RS60</accession>
<evidence type="ECO:0008006" key="5">
    <source>
        <dbReference type="Google" id="ProtNLM"/>
    </source>
</evidence>
<dbReference type="InterPro" id="IPR011990">
    <property type="entry name" value="TPR-like_helical_dom_sf"/>
</dbReference>
<dbReference type="Proteomes" id="UP000001514">
    <property type="component" value="Unassembled WGS sequence"/>
</dbReference>
<keyword evidence="4" id="KW-1185">Reference proteome</keyword>
<feature type="repeat" description="PPR" evidence="2">
    <location>
        <begin position="90"/>
        <end position="124"/>
    </location>
</feature>
<reference evidence="3 4" key="1">
    <citation type="journal article" date="2011" name="Science">
        <title>The Selaginella genome identifies genetic changes associated with the evolution of vascular plants.</title>
        <authorList>
            <person name="Banks J.A."/>
            <person name="Nishiyama T."/>
            <person name="Hasebe M."/>
            <person name="Bowman J.L."/>
            <person name="Gribskov M."/>
            <person name="dePamphilis C."/>
            <person name="Albert V.A."/>
            <person name="Aono N."/>
            <person name="Aoyama T."/>
            <person name="Ambrose B.A."/>
            <person name="Ashton N.W."/>
            <person name="Axtell M.J."/>
            <person name="Barker E."/>
            <person name="Barker M.S."/>
            <person name="Bennetzen J.L."/>
            <person name="Bonawitz N.D."/>
            <person name="Chapple C."/>
            <person name="Cheng C."/>
            <person name="Correa L.G."/>
            <person name="Dacre M."/>
            <person name="DeBarry J."/>
            <person name="Dreyer I."/>
            <person name="Elias M."/>
            <person name="Engstrom E.M."/>
            <person name="Estelle M."/>
            <person name="Feng L."/>
            <person name="Finet C."/>
            <person name="Floyd S.K."/>
            <person name="Frommer W.B."/>
            <person name="Fujita T."/>
            <person name="Gramzow L."/>
            <person name="Gutensohn M."/>
            <person name="Harholt J."/>
            <person name="Hattori M."/>
            <person name="Heyl A."/>
            <person name="Hirai T."/>
            <person name="Hiwatashi Y."/>
            <person name="Ishikawa M."/>
            <person name="Iwata M."/>
            <person name="Karol K.G."/>
            <person name="Koehler B."/>
            <person name="Kolukisaoglu U."/>
            <person name="Kubo M."/>
            <person name="Kurata T."/>
            <person name="Lalonde S."/>
            <person name="Li K."/>
            <person name="Li Y."/>
            <person name="Litt A."/>
            <person name="Lyons E."/>
            <person name="Manning G."/>
            <person name="Maruyama T."/>
            <person name="Michael T.P."/>
            <person name="Mikami K."/>
            <person name="Miyazaki S."/>
            <person name="Morinaga S."/>
            <person name="Murata T."/>
            <person name="Mueller-Roeber B."/>
            <person name="Nelson D.R."/>
            <person name="Obara M."/>
            <person name="Oguri Y."/>
            <person name="Olmstead R.G."/>
            <person name="Onodera N."/>
            <person name="Petersen B.L."/>
            <person name="Pils B."/>
            <person name="Prigge M."/>
            <person name="Rensing S.A."/>
            <person name="Riano-Pachon D.M."/>
            <person name="Roberts A.W."/>
            <person name="Sato Y."/>
            <person name="Scheller H.V."/>
            <person name="Schulz B."/>
            <person name="Schulz C."/>
            <person name="Shakirov E.V."/>
            <person name="Shibagaki N."/>
            <person name="Shinohara N."/>
            <person name="Shippen D.E."/>
            <person name="Soerensen I."/>
            <person name="Sotooka R."/>
            <person name="Sugimoto N."/>
            <person name="Sugita M."/>
            <person name="Sumikawa N."/>
            <person name="Tanurdzic M."/>
            <person name="Theissen G."/>
            <person name="Ulvskov P."/>
            <person name="Wakazuki S."/>
            <person name="Weng J.K."/>
            <person name="Willats W.W."/>
            <person name="Wipf D."/>
            <person name="Wolf P.G."/>
            <person name="Yang L."/>
            <person name="Zimmer A.D."/>
            <person name="Zhu Q."/>
            <person name="Mitros T."/>
            <person name="Hellsten U."/>
            <person name="Loque D."/>
            <person name="Otillar R."/>
            <person name="Salamov A."/>
            <person name="Schmutz J."/>
            <person name="Shapiro H."/>
            <person name="Lindquist E."/>
            <person name="Lucas S."/>
            <person name="Rokhsar D."/>
            <person name="Grigoriev I.V."/>
        </authorList>
    </citation>
    <scope>NUCLEOTIDE SEQUENCE [LARGE SCALE GENOMIC DNA]</scope>
</reference>
<sequence length="163" mass="18250">IGSYAKLGSVADARKVFDKLPQPDLVSWTALLAGYADRGDAQEVSKALFDVMPQQNSFSWTRIFNAARGIWTNGCLEQCQTRFKSMPERTPVSWNTMIAVYCQFSCLDEARLAFDRMLQRHVVSWSSVITGLSHCGRVSEARGLLASMPTREVTAWNIMTSAY</sequence>
<dbReference type="eggNOG" id="KOG4197">
    <property type="taxonomic scope" value="Eukaryota"/>
</dbReference>
<dbReference type="GO" id="GO:0009451">
    <property type="term" value="P:RNA modification"/>
    <property type="evidence" value="ECO:0007669"/>
    <property type="project" value="InterPro"/>
</dbReference>
<name>D8RS60_SELML</name>